<dbReference type="GO" id="GO:0015344">
    <property type="term" value="F:siderophore uptake transmembrane transporter activity"/>
    <property type="evidence" value="ECO:0007669"/>
    <property type="project" value="TreeGrafter"/>
</dbReference>
<reference evidence="15" key="1">
    <citation type="submission" date="2013-03" db="EMBL/GenBank/DDBJ databases">
        <title>Genome sequence of Chthonomonas calidirosea, the first sequenced genome from the Armatimonadetes phylum (formally candidate division OP10).</title>
        <authorList>
            <person name="Lee K.C.Y."/>
            <person name="Morgan X.C."/>
            <person name="Dunfield P.F."/>
            <person name="Tamas I."/>
            <person name="Houghton K.M."/>
            <person name="Vyssotski M."/>
            <person name="Ryan J.L.J."/>
            <person name="Lagutin K."/>
            <person name="McDonald I.R."/>
            <person name="Stott M.B."/>
        </authorList>
    </citation>
    <scope>NUCLEOTIDE SEQUENCE [LARGE SCALE GENOMIC DNA]</scope>
    <source>
        <strain evidence="15">DSM 23976 / ICMP 18418 / T49</strain>
    </source>
</reference>
<dbReference type="AlphaFoldDB" id="S0EU39"/>
<dbReference type="Gene3D" id="2.40.170.20">
    <property type="entry name" value="TonB-dependent receptor, beta-barrel domain"/>
    <property type="match status" value="1"/>
</dbReference>
<dbReference type="STRING" id="454171.CP488_02749"/>
<keyword evidence="7 10" id="KW-0472">Membrane</keyword>
<evidence type="ECO:0000256" key="11">
    <source>
        <dbReference type="RuleBase" id="RU003357"/>
    </source>
</evidence>
<dbReference type="Pfam" id="PF00593">
    <property type="entry name" value="TonB_dep_Rec_b-barrel"/>
    <property type="match status" value="1"/>
</dbReference>
<keyword evidence="2 10" id="KW-0813">Transport</keyword>
<dbReference type="PROSITE" id="PS52016">
    <property type="entry name" value="TONB_DEPENDENT_REC_3"/>
    <property type="match status" value="1"/>
</dbReference>
<keyword evidence="8 14" id="KW-0675">Receptor</keyword>
<dbReference type="PANTHER" id="PTHR30069:SF29">
    <property type="entry name" value="HEMOGLOBIN AND HEMOGLOBIN-HAPTOGLOBIN-BINDING PROTEIN 1-RELATED"/>
    <property type="match status" value="1"/>
</dbReference>
<evidence type="ECO:0000256" key="9">
    <source>
        <dbReference type="ARBA" id="ARBA00023237"/>
    </source>
</evidence>
<organism evidence="14 15">
    <name type="scientific">Chthonomonas calidirosea (strain DSM 23976 / ICMP 18418 / T49)</name>
    <dbReference type="NCBI Taxonomy" id="1303518"/>
    <lineage>
        <taxon>Bacteria</taxon>
        <taxon>Bacillati</taxon>
        <taxon>Armatimonadota</taxon>
        <taxon>Chthonomonadia</taxon>
        <taxon>Chthonomonadales</taxon>
        <taxon>Chthonomonadaceae</taxon>
        <taxon>Chthonomonas</taxon>
    </lineage>
</organism>
<dbReference type="Proteomes" id="UP000014227">
    <property type="component" value="Chromosome I"/>
</dbReference>
<dbReference type="InterPro" id="IPR039426">
    <property type="entry name" value="TonB-dep_rcpt-like"/>
</dbReference>
<dbReference type="InterPro" id="IPR012910">
    <property type="entry name" value="Plug_dom"/>
</dbReference>
<evidence type="ECO:0000256" key="10">
    <source>
        <dbReference type="PROSITE-ProRule" id="PRU01360"/>
    </source>
</evidence>
<dbReference type="GO" id="GO:0009279">
    <property type="term" value="C:cell outer membrane"/>
    <property type="evidence" value="ECO:0007669"/>
    <property type="project" value="UniProtKB-SubCell"/>
</dbReference>
<dbReference type="Pfam" id="PF07715">
    <property type="entry name" value="Plug"/>
    <property type="match status" value="1"/>
</dbReference>
<keyword evidence="4 10" id="KW-0812">Transmembrane</keyword>
<accession>S0EU39</accession>
<comment type="subcellular location">
    <subcellularLocation>
        <location evidence="1 10">Cell outer membrane</location>
        <topology evidence="1 10">Multi-pass membrane protein</topology>
    </subcellularLocation>
</comment>
<dbReference type="InterPro" id="IPR037066">
    <property type="entry name" value="Plug_dom_sf"/>
</dbReference>
<name>S0EU39_CHTCT</name>
<comment type="similarity">
    <text evidence="10 11">Belongs to the TonB-dependent receptor family.</text>
</comment>
<keyword evidence="6 11" id="KW-0798">TonB box</keyword>
<dbReference type="OrthoDB" id="9800913at2"/>
<dbReference type="InParanoid" id="S0EU39"/>
<evidence type="ECO:0000256" key="2">
    <source>
        <dbReference type="ARBA" id="ARBA00022448"/>
    </source>
</evidence>
<dbReference type="PATRIC" id="fig|1303518.3.peg.1379"/>
<keyword evidence="9 10" id="KW-0998">Cell outer membrane</keyword>
<dbReference type="Gene3D" id="2.170.130.10">
    <property type="entry name" value="TonB-dependent receptor, plug domain"/>
    <property type="match status" value="1"/>
</dbReference>
<feature type="domain" description="TonB-dependent receptor-like beta-barrel" evidence="12">
    <location>
        <begin position="250"/>
        <end position="621"/>
    </location>
</feature>
<feature type="domain" description="TonB-dependent receptor plug" evidence="13">
    <location>
        <begin position="57"/>
        <end position="165"/>
    </location>
</feature>
<dbReference type="InterPro" id="IPR036942">
    <property type="entry name" value="Beta-barrel_TonB_sf"/>
</dbReference>
<evidence type="ECO:0000256" key="8">
    <source>
        <dbReference type="ARBA" id="ARBA00023170"/>
    </source>
</evidence>
<protein>
    <submittedName>
        <fullName evidence="14">Outer membrane cobalamin receptor protein</fullName>
    </submittedName>
</protein>
<dbReference type="CDD" id="cd01347">
    <property type="entry name" value="ligand_gated_channel"/>
    <property type="match status" value="1"/>
</dbReference>
<sequence>MLRLLHALPAFTSVILLLPAFKVFASSPLTQNAFNNELLFAGNQTVVTASRSKQPLVQAPAVVTVITGEQLQSYGAVTLLDALRYVPGVHVAEANAGVANVTIRGLNSQYANTLLVMIDNRPVNEQFTGGVFWQLVPILVSQIKRIEVVRGPGSVLYGANAYNGVINIITKTPQDLAKAGSNLQFRTVLGGYKSDYDELMASAADRYGNAFTLGFGYTHTGGFGAGGALGVHDNEAVPFISLDAQHKMASGMLRLQAGDLEYAGNFYEILYLIGLHTHTTYTVLRYDEPSSKNPLSLRLSYNNFKAVSQSILIEQTHSFEGEVQKQNQIAKHHTLVYGFTWNHTTFHGDDIFPGRHVQDLFGVYAQDEWQLPQNWLAYLGVRFDNATVYGSNFSPRISLLKRLGSDQVLRVAYGASFQAPTLLETYLNTPVPLAPGLTGWGLGNAKLKTVTLNGLEIDWRKELSKGYLEVNGFYNSINNLIGLQPISFAPSPPYPPGTPTKLMYENVGGATLYGVEIESELQLTRRLRGLLNYTFLDQQTNSHGAFQGTFTQKHIFNAAVDARLGGKWDAFVGFHAVGASRLSTFGVFTNAPAYANMDLRLGYQLRGGKEPLTLALIAHNLFGNRHIEQPPPPASGLPAQVAPIGTAVYIALEGKF</sequence>
<evidence type="ECO:0000256" key="4">
    <source>
        <dbReference type="ARBA" id="ARBA00022692"/>
    </source>
</evidence>
<gene>
    <name evidence="14" type="ORF">CCALI_01348</name>
</gene>
<keyword evidence="15" id="KW-1185">Reference proteome</keyword>
<dbReference type="HOGENOM" id="CLU_504990_0_0_0"/>
<evidence type="ECO:0000256" key="5">
    <source>
        <dbReference type="ARBA" id="ARBA00022729"/>
    </source>
</evidence>
<evidence type="ECO:0000259" key="13">
    <source>
        <dbReference type="Pfam" id="PF07715"/>
    </source>
</evidence>
<dbReference type="SUPFAM" id="SSF56935">
    <property type="entry name" value="Porins"/>
    <property type="match status" value="1"/>
</dbReference>
<evidence type="ECO:0000256" key="3">
    <source>
        <dbReference type="ARBA" id="ARBA00022452"/>
    </source>
</evidence>
<evidence type="ECO:0000259" key="12">
    <source>
        <dbReference type="Pfam" id="PF00593"/>
    </source>
</evidence>
<dbReference type="GO" id="GO:0044718">
    <property type="term" value="P:siderophore transmembrane transport"/>
    <property type="evidence" value="ECO:0007669"/>
    <property type="project" value="TreeGrafter"/>
</dbReference>
<dbReference type="InterPro" id="IPR000531">
    <property type="entry name" value="Beta-barrel_TonB"/>
</dbReference>
<evidence type="ECO:0000313" key="14">
    <source>
        <dbReference type="EMBL" id="CCW35166.1"/>
    </source>
</evidence>
<keyword evidence="5" id="KW-0732">Signal</keyword>
<evidence type="ECO:0000313" key="15">
    <source>
        <dbReference type="Proteomes" id="UP000014227"/>
    </source>
</evidence>
<dbReference type="eggNOG" id="COG4771">
    <property type="taxonomic scope" value="Bacteria"/>
</dbReference>
<dbReference type="RefSeq" id="WP_016482706.1">
    <property type="nucleotide sequence ID" value="NC_021487.1"/>
</dbReference>
<keyword evidence="3 10" id="KW-1134">Transmembrane beta strand</keyword>
<proteinExistence type="inferred from homology"/>
<evidence type="ECO:0000256" key="7">
    <source>
        <dbReference type="ARBA" id="ARBA00023136"/>
    </source>
</evidence>
<evidence type="ECO:0000256" key="1">
    <source>
        <dbReference type="ARBA" id="ARBA00004571"/>
    </source>
</evidence>
<evidence type="ECO:0000256" key="6">
    <source>
        <dbReference type="ARBA" id="ARBA00023077"/>
    </source>
</evidence>
<dbReference type="EMBL" id="HF951689">
    <property type="protein sequence ID" value="CCW35166.1"/>
    <property type="molecule type" value="Genomic_DNA"/>
</dbReference>
<dbReference type="KEGG" id="ccz:CCALI_01348"/>
<dbReference type="PANTHER" id="PTHR30069">
    <property type="entry name" value="TONB-DEPENDENT OUTER MEMBRANE RECEPTOR"/>
    <property type="match status" value="1"/>
</dbReference>